<dbReference type="Gene3D" id="2.40.50.140">
    <property type="entry name" value="Nucleic acid-binding proteins"/>
    <property type="match status" value="1"/>
</dbReference>
<dbReference type="GO" id="GO:0042274">
    <property type="term" value="P:ribosomal small subunit biogenesis"/>
    <property type="evidence" value="ECO:0007669"/>
    <property type="project" value="UniProtKB-UniRule"/>
</dbReference>
<dbReference type="NCBIfam" id="TIGR00157">
    <property type="entry name" value="ribosome small subunit-dependent GTPase A"/>
    <property type="match status" value="1"/>
</dbReference>
<evidence type="ECO:0000256" key="2">
    <source>
        <dbReference type="ARBA" id="ARBA00023134"/>
    </source>
</evidence>
<feature type="binding site" evidence="3">
    <location>
        <position position="251"/>
    </location>
    <ligand>
        <name>Zn(2+)</name>
        <dbReference type="ChEBI" id="CHEBI:29105"/>
    </ligand>
</feature>
<evidence type="ECO:0000259" key="4">
    <source>
        <dbReference type="PROSITE" id="PS50936"/>
    </source>
</evidence>
<dbReference type="Pfam" id="PF03193">
    <property type="entry name" value="RsgA_GTPase"/>
    <property type="match status" value="1"/>
</dbReference>
<dbReference type="GO" id="GO:0005525">
    <property type="term" value="F:GTP binding"/>
    <property type="evidence" value="ECO:0007669"/>
    <property type="project" value="UniProtKB-UniRule"/>
</dbReference>
<protein>
    <recommendedName>
        <fullName evidence="3">Small ribosomal subunit biogenesis GTPase RsgA</fullName>
        <ecNumber evidence="3">3.6.1.-</ecNumber>
    </recommendedName>
</protein>
<feature type="binding site" evidence="3">
    <location>
        <position position="243"/>
    </location>
    <ligand>
        <name>Zn(2+)</name>
        <dbReference type="ChEBI" id="CHEBI:29105"/>
    </ligand>
</feature>
<keyword evidence="1 3" id="KW-0547">Nucleotide-binding</keyword>
<organism evidence="6 7">
    <name type="scientific">Candidatus Limadaptatus stercorigallinarum</name>
    <dbReference type="NCBI Taxonomy" id="2840845"/>
    <lineage>
        <taxon>Bacteria</taxon>
        <taxon>Bacillati</taxon>
        <taxon>Bacillota</taxon>
        <taxon>Clostridia</taxon>
        <taxon>Eubacteriales</taxon>
        <taxon>Candidatus Limadaptatus</taxon>
    </lineage>
</organism>
<evidence type="ECO:0000313" key="6">
    <source>
        <dbReference type="EMBL" id="HIU21645.1"/>
    </source>
</evidence>
<evidence type="ECO:0000256" key="3">
    <source>
        <dbReference type="HAMAP-Rule" id="MF_01820"/>
    </source>
</evidence>
<dbReference type="EC" id="3.6.1.-" evidence="3"/>
<dbReference type="GO" id="GO:0005737">
    <property type="term" value="C:cytoplasm"/>
    <property type="evidence" value="ECO:0007669"/>
    <property type="project" value="UniProtKB-SubCell"/>
</dbReference>
<comment type="similarity">
    <text evidence="3">Belongs to the TRAFAC class YlqF/YawG GTPase family. RsgA subfamily.</text>
</comment>
<dbReference type="InterPro" id="IPR030378">
    <property type="entry name" value="G_CP_dom"/>
</dbReference>
<dbReference type="InterPro" id="IPR010914">
    <property type="entry name" value="RsgA_GTPase_dom"/>
</dbReference>
<dbReference type="PROSITE" id="PS51721">
    <property type="entry name" value="G_CP"/>
    <property type="match status" value="1"/>
</dbReference>
<keyword evidence="3" id="KW-0378">Hydrolase</keyword>
<dbReference type="Proteomes" id="UP000824088">
    <property type="component" value="Unassembled WGS sequence"/>
</dbReference>
<keyword evidence="3" id="KW-0862">Zinc</keyword>
<keyword evidence="3" id="KW-0963">Cytoplasm</keyword>
<comment type="subunit">
    <text evidence="3">Monomer. Associates with 30S ribosomal subunit, binds 16S rRNA.</text>
</comment>
<evidence type="ECO:0000313" key="7">
    <source>
        <dbReference type="Proteomes" id="UP000824088"/>
    </source>
</evidence>
<dbReference type="PANTHER" id="PTHR32120">
    <property type="entry name" value="SMALL RIBOSOMAL SUBUNIT BIOGENESIS GTPASE RSGA"/>
    <property type="match status" value="1"/>
</dbReference>
<evidence type="ECO:0000256" key="1">
    <source>
        <dbReference type="ARBA" id="ARBA00022741"/>
    </source>
</evidence>
<dbReference type="CDD" id="cd01854">
    <property type="entry name" value="YjeQ_EngC"/>
    <property type="match status" value="1"/>
</dbReference>
<evidence type="ECO:0000259" key="5">
    <source>
        <dbReference type="PROSITE" id="PS51721"/>
    </source>
</evidence>
<feature type="domain" description="EngC GTPase" evidence="4">
    <location>
        <begin position="72"/>
        <end position="212"/>
    </location>
</feature>
<gene>
    <name evidence="3 6" type="primary">rsgA</name>
    <name evidence="6" type="ORF">IAD51_05395</name>
</gene>
<dbReference type="SUPFAM" id="SSF52540">
    <property type="entry name" value="P-loop containing nucleoside triphosphate hydrolases"/>
    <property type="match status" value="1"/>
</dbReference>
<feature type="domain" description="CP-type G" evidence="5">
    <location>
        <begin position="63"/>
        <end position="214"/>
    </location>
</feature>
<accession>A0A9D1HUU6</accession>
<dbReference type="HAMAP" id="MF_01820">
    <property type="entry name" value="GTPase_RsgA"/>
    <property type="match status" value="1"/>
</dbReference>
<keyword evidence="3" id="KW-0694">RNA-binding</keyword>
<dbReference type="InterPro" id="IPR027417">
    <property type="entry name" value="P-loop_NTPase"/>
</dbReference>
<dbReference type="AlphaFoldDB" id="A0A9D1HUU6"/>
<dbReference type="GO" id="GO:0046872">
    <property type="term" value="F:metal ion binding"/>
    <property type="evidence" value="ECO:0007669"/>
    <property type="project" value="UniProtKB-KW"/>
</dbReference>
<dbReference type="InterPro" id="IPR012340">
    <property type="entry name" value="NA-bd_OB-fold"/>
</dbReference>
<feature type="binding site" evidence="3">
    <location>
        <begin position="156"/>
        <end position="164"/>
    </location>
    <ligand>
        <name>GTP</name>
        <dbReference type="ChEBI" id="CHEBI:37565"/>
    </ligand>
</feature>
<dbReference type="GO" id="GO:0003924">
    <property type="term" value="F:GTPase activity"/>
    <property type="evidence" value="ECO:0007669"/>
    <property type="project" value="UniProtKB-UniRule"/>
</dbReference>
<dbReference type="Gene3D" id="1.10.40.50">
    <property type="entry name" value="Probable gtpase engc, domain 3"/>
    <property type="match status" value="1"/>
</dbReference>
<feature type="binding site" evidence="3">
    <location>
        <position position="245"/>
    </location>
    <ligand>
        <name>Zn(2+)</name>
        <dbReference type="ChEBI" id="CHEBI:29105"/>
    </ligand>
</feature>
<sequence>MKMTKGRVVKAVASKFWVDADGGVKMCFARKKLKSDGAIYVGDSVGIARDRDAYVIETVYPRSNALVRPYVANVDVCLIVLAPEPAPDFLLADKVIVNCLAEGITPVLVWNKCDLEKAELAEYNNVCERVVCSAETGEGIDALAALIQGKTACFAGQSAVGKSSVINALLASPVMQVGELAKKIKRGRHTTRSAEILPLGGGTYLVDTCGFSMLDAVDMPPEELRLYYDDMERFRKECRFNTCVHIDEPDCAVKAHIGDGVSAGRYERYKLIYNELDDRRKNKYD</sequence>
<proteinExistence type="inferred from homology"/>
<dbReference type="PANTHER" id="PTHR32120:SF11">
    <property type="entry name" value="SMALL RIBOSOMAL SUBUNIT BIOGENESIS GTPASE RSGA 1, MITOCHONDRIAL-RELATED"/>
    <property type="match status" value="1"/>
</dbReference>
<keyword evidence="3" id="KW-0699">rRNA-binding</keyword>
<keyword evidence="2 3" id="KW-0342">GTP-binding</keyword>
<dbReference type="GO" id="GO:0019843">
    <property type="term" value="F:rRNA binding"/>
    <property type="evidence" value="ECO:0007669"/>
    <property type="project" value="UniProtKB-KW"/>
</dbReference>
<reference evidence="6" key="2">
    <citation type="journal article" date="2021" name="PeerJ">
        <title>Extensive microbial diversity within the chicken gut microbiome revealed by metagenomics and culture.</title>
        <authorList>
            <person name="Gilroy R."/>
            <person name="Ravi A."/>
            <person name="Getino M."/>
            <person name="Pursley I."/>
            <person name="Horton D.L."/>
            <person name="Alikhan N.F."/>
            <person name="Baker D."/>
            <person name="Gharbi K."/>
            <person name="Hall N."/>
            <person name="Watson M."/>
            <person name="Adriaenssens E.M."/>
            <person name="Foster-Nyarko E."/>
            <person name="Jarju S."/>
            <person name="Secka A."/>
            <person name="Antonio M."/>
            <person name="Oren A."/>
            <person name="Chaudhuri R.R."/>
            <person name="La Ragione R."/>
            <person name="Hildebrand F."/>
            <person name="Pallen M.J."/>
        </authorList>
    </citation>
    <scope>NUCLEOTIDE SEQUENCE</scope>
    <source>
        <strain evidence="6">1063</strain>
    </source>
</reference>
<reference evidence="6" key="1">
    <citation type="submission" date="2020-10" db="EMBL/GenBank/DDBJ databases">
        <authorList>
            <person name="Gilroy R."/>
        </authorList>
    </citation>
    <scope>NUCLEOTIDE SEQUENCE</scope>
    <source>
        <strain evidence="6">1063</strain>
    </source>
</reference>
<feature type="binding site" evidence="3">
    <location>
        <position position="238"/>
    </location>
    <ligand>
        <name>Zn(2+)</name>
        <dbReference type="ChEBI" id="CHEBI:29105"/>
    </ligand>
</feature>
<comment type="caution">
    <text evidence="6">The sequence shown here is derived from an EMBL/GenBank/DDBJ whole genome shotgun (WGS) entry which is preliminary data.</text>
</comment>
<comment type="cofactor">
    <cofactor evidence="3">
        <name>Zn(2+)</name>
        <dbReference type="ChEBI" id="CHEBI:29105"/>
    </cofactor>
    <text evidence="3">Binds 1 zinc ion per subunit.</text>
</comment>
<dbReference type="EMBL" id="DVMN01000096">
    <property type="protein sequence ID" value="HIU21645.1"/>
    <property type="molecule type" value="Genomic_DNA"/>
</dbReference>
<dbReference type="Gene3D" id="3.40.50.300">
    <property type="entry name" value="P-loop containing nucleotide triphosphate hydrolases"/>
    <property type="match status" value="1"/>
</dbReference>
<feature type="binding site" evidence="3">
    <location>
        <begin position="111"/>
        <end position="114"/>
    </location>
    <ligand>
        <name>GTP</name>
        <dbReference type="ChEBI" id="CHEBI:37565"/>
    </ligand>
</feature>
<name>A0A9D1HUU6_9FIRM</name>
<comment type="subcellular location">
    <subcellularLocation>
        <location evidence="3">Cytoplasm</location>
    </subcellularLocation>
</comment>
<dbReference type="PROSITE" id="PS50936">
    <property type="entry name" value="ENGC_GTPASE"/>
    <property type="match status" value="1"/>
</dbReference>
<dbReference type="InterPro" id="IPR004881">
    <property type="entry name" value="Ribosome_biogen_GTPase_RsgA"/>
</dbReference>
<keyword evidence="3" id="KW-0479">Metal-binding</keyword>
<keyword evidence="3" id="KW-0690">Ribosome biogenesis</keyword>
<comment type="function">
    <text evidence="3">One of several proteins that assist in the late maturation steps of the functional core of the 30S ribosomal subunit. Helps release RbfA from mature subunits. May play a role in the assembly of ribosomal proteins into the subunit. Circularly permuted GTPase that catalyzes slow GTP hydrolysis, GTPase activity is stimulated by the 30S ribosomal subunit.</text>
</comment>